<dbReference type="EMBL" id="JAUHHV010000001">
    <property type="protein sequence ID" value="KAK1435848.1"/>
    <property type="molecule type" value="Genomic_DNA"/>
</dbReference>
<keyword evidence="3" id="KW-1185">Reference proteome</keyword>
<gene>
    <name evidence="2" type="ORF">QVD17_01619</name>
</gene>
<dbReference type="PANTHER" id="PTHR36805">
    <property type="entry name" value="AGENET DOMAIN-CONTAINING PROTEIN"/>
    <property type="match status" value="1"/>
</dbReference>
<organism evidence="2 3">
    <name type="scientific">Tagetes erecta</name>
    <name type="common">African marigold</name>
    <dbReference type="NCBI Taxonomy" id="13708"/>
    <lineage>
        <taxon>Eukaryota</taxon>
        <taxon>Viridiplantae</taxon>
        <taxon>Streptophyta</taxon>
        <taxon>Embryophyta</taxon>
        <taxon>Tracheophyta</taxon>
        <taxon>Spermatophyta</taxon>
        <taxon>Magnoliopsida</taxon>
        <taxon>eudicotyledons</taxon>
        <taxon>Gunneridae</taxon>
        <taxon>Pentapetalae</taxon>
        <taxon>asterids</taxon>
        <taxon>campanulids</taxon>
        <taxon>Asterales</taxon>
        <taxon>Asteraceae</taxon>
        <taxon>Asteroideae</taxon>
        <taxon>Heliantheae alliance</taxon>
        <taxon>Tageteae</taxon>
        <taxon>Tagetes</taxon>
    </lineage>
</organism>
<dbReference type="InterPro" id="IPR014002">
    <property type="entry name" value="Agenet_dom_plant"/>
</dbReference>
<evidence type="ECO:0000259" key="1">
    <source>
        <dbReference type="SMART" id="SM00743"/>
    </source>
</evidence>
<comment type="caution">
    <text evidence="2">The sequence shown here is derived from an EMBL/GenBank/DDBJ whole genome shotgun (WGS) entry which is preliminary data.</text>
</comment>
<feature type="domain" description="Agenet" evidence="1">
    <location>
        <begin position="129"/>
        <end position="194"/>
    </location>
</feature>
<evidence type="ECO:0000313" key="3">
    <source>
        <dbReference type="Proteomes" id="UP001229421"/>
    </source>
</evidence>
<proteinExistence type="predicted"/>
<protein>
    <recommendedName>
        <fullName evidence="1">Agenet domain-containing protein</fullName>
    </recommendedName>
</protein>
<dbReference type="PANTHER" id="PTHR36805:SF7">
    <property type="entry name" value="AGENET DOMAIN-CONTAINING PROTEIN"/>
    <property type="match status" value="1"/>
</dbReference>
<reference evidence="2" key="1">
    <citation type="journal article" date="2023" name="bioRxiv">
        <title>Improved chromosome-level genome assembly for marigold (Tagetes erecta).</title>
        <authorList>
            <person name="Jiang F."/>
            <person name="Yuan L."/>
            <person name="Wang S."/>
            <person name="Wang H."/>
            <person name="Xu D."/>
            <person name="Wang A."/>
            <person name="Fan W."/>
        </authorList>
    </citation>
    <scope>NUCLEOTIDE SEQUENCE</scope>
    <source>
        <strain evidence="2">WSJ</strain>
        <tissue evidence="2">Leaf</tissue>
    </source>
</reference>
<dbReference type="SMART" id="SM00743">
    <property type="entry name" value="Agenet"/>
    <property type="match status" value="1"/>
</dbReference>
<accession>A0AAD8LA34</accession>
<dbReference type="Pfam" id="PF05641">
    <property type="entry name" value="Agenet"/>
    <property type="match status" value="1"/>
</dbReference>
<sequence>MLCFDGMEILTVEEIVDHSASTMEKLGGLDFKVGQQVEMRTFLRGYRGAWFRCKIKDIVLEKNKILPEYYDFEPEGLKWEKIYQVPPYGIRSNHIKRQLMVRPEYPVVYHKSEMPPANSITQACLVIDGIWKVGDLVDWCEGDCFWSARIVKILSNDKVQIEWPMPPSGEWKKGENERQEVFCKDLRPFLDWSETEGWTLPTVEGQAACDAQLIFPTKQDESSESILNLCLDVATMVVSDNDPLDGAWFTDSLWCFVIDSGSIKGFWFIISLPLSSSNRDIHFVIYFCN</sequence>
<name>A0AAD8LA34_TARER</name>
<evidence type="ECO:0000313" key="2">
    <source>
        <dbReference type="EMBL" id="KAK1435848.1"/>
    </source>
</evidence>
<dbReference type="AlphaFoldDB" id="A0AAD8LA34"/>
<dbReference type="Proteomes" id="UP001229421">
    <property type="component" value="Unassembled WGS sequence"/>
</dbReference>
<dbReference type="InterPro" id="IPR008395">
    <property type="entry name" value="Agenet-like_dom"/>
</dbReference>